<dbReference type="SUPFAM" id="SSF52172">
    <property type="entry name" value="CheY-like"/>
    <property type="match status" value="2"/>
</dbReference>
<dbReference type="GO" id="GO:0000155">
    <property type="term" value="F:phosphorelay sensor kinase activity"/>
    <property type="evidence" value="ECO:0007669"/>
    <property type="project" value="InterPro"/>
</dbReference>
<evidence type="ECO:0000259" key="8">
    <source>
        <dbReference type="PROSITE" id="PS50109"/>
    </source>
</evidence>
<name>A0A679JQ22_VARPD</name>
<dbReference type="SMART" id="SM00387">
    <property type="entry name" value="HATPase_c"/>
    <property type="match status" value="1"/>
</dbReference>
<dbReference type="Gene3D" id="3.30.565.10">
    <property type="entry name" value="Histidine kinase-like ATPase, C-terminal domain"/>
    <property type="match status" value="1"/>
</dbReference>
<dbReference type="EC" id="2.7.13.3" evidence="3"/>
<evidence type="ECO:0000259" key="9">
    <source>
        <dbReference type="PROSITE" id="PS50110"/>
    </source>
</evidence>
<dbReference type="FunFam" id="3.30.565.10:FF:000006">
    <property type="entry name" value="Sensor histidine kinase WalK"/>
    <property type="match status" value="1"/>
</dbReference>
<organism evidence="10">
    <name type="scientific">Variovorax paradoxus</name>
    <dbReference type="NCBI Taxonomy" id="34073"/>
    <lineage>
        <taxon>Bacteria</taxon>
        <taxon>Pseudomonadati</taxon>
        <taxon>Pseudomonadota</taxon>
        <taxon>Betaproteobacteria</taxon>
        <taxon>Burkholderiales</taxon>
        <taxon>Comamonadaceae</taxon>
        <taxon>Variovorax</taxon>
    </lineage>
</organism>
<dbReference type="InterPro" id="IPR004358">
    <property type="entry name" value="Sig_transdc_His_kin-like_C"/>
</dbReference>
<dbReference type="EMBL" id="LR743507">
    <property type="protein sequence ID" value="CAA2108137.1"/>
    <property type="molecule type" value="Genomic_DNA"/>
</dbReference>
<evidence type="ECO:0000256" key="2">
    <source>
        <dbReference type="ARBA" id="ARBA00004429"/>
    </source>
</evidence>
<dbReference type="CDD" id="cd17580">
    <property type="entry name" value="REC_2_DhkD-like"/>
    <property type="match status" value="1"/>
</dbReference>
<feature type="modified residue" description="4-aspartylphosphate" evidence="7">
    <location>
        <position position="449"/>
    </location>
</feature>
<evidence type="ECO:0000256" key="1">
    <source>
        <dbReference type="ARBA" id="ARBA00000085"/>
    </source>
</evidence>
<sequence>MTDTPTVQDPQLRVLMRTATVKDATMASAVLAQSGIQTRVCSGLSELLDEIGHGAGALLVSEEMLAGSGAAELAAAVADQPPWSDLPVLILARQGADSRAITTAMEGMANVTVLERPIRVASLVSALRSALRARRRQYELRRILEDLNEADRRKTEFLATLAHELRNPMAPLSTALAILKRKPLTPETAQPYYELMGRQLDHMVRLVSDLMEVSRITRGKIELQLDDLALDQVIRGAVELSRPLMDAGRHTLEVHIADEALAVKGDNVRLTQVFANLLNNAAKYTPEGGRIDVFVEQDGLGHAVVRVKDSGAGIPAAMLEAIFDMFMQVSGTARAAQGGLGIGLTLVKSLVELHGGTVGAASEGANRGSEFTVSLPLLDHGVRAGAMAAPPEDTMAAQHRILVVDDNRDAAESLAALLGLLGAQAAVAFSGTEALAKAEHFQPSVAILDIGMPGMDGCELARRLRAHPQLHGIGLIALTGWGQPDDRLRIARAGFDHHLLKPVDVNELAVALHRLDGHGIA</sequence>
<evidence type="ECO:0000256" key="5">
    <source>
        <dbReference type="ARBA" id="ARBA00022679"/>
    </source>
</evidence>
<dbReference type="InterPro" id="IPR036890">
    <property type="entry name" value="HATPase_C_sf"/>
</dbReference>
<keyword evidence="5 10" id="KW-0808">Transferase</keyword>
<dbReference type="AlphaFoldDB" id="A0A679JQ22"/>
<dbReference type="InterPro" id="IPR011006">
    <property type="entry name" value="CheY-like_superfamily"/>
</dbReference>
<dbReference type="Pfam" id="PF00512">
    <property type="entry name" value="HisKA"/>
    <property type="match status" value="1"/>
</dbReference>
<dbReference type="CDD" id="cd00082">
    <property type="entry name" value="HisKA"/>
    <property type="match status" value="1"/>
</dbReference>
<dbReference type="InterPro" id="IPR005467">
    <property type="entry name" value="His_kinase_dom"/>
</dbReference>
<proteinExistence type="predicted"/>
<dbReference type="RefSeq" id="WP_339092164.1">
    <property type="nucleotide sequence ID" value="NZ_LR743507.1"/>
</dbReference>
<dbReference type="InterPro" id="IPR001789">
    <property type="entry name" value="Sig_transdc_resp-reg_receiver"/>
</dbReference>
<protein>
    <recommendedName>
        <fullName evidence="3">histidine kinase</fullName>
        <ecNumber evidence="3">2.7.13.3</ecNumber>
    </recommendedName>
</protein>
<dbReference type="Gene3D" id="3.40.50.2300">
    <property type="match status" value="2"/>
</dbReference>
<dbReference type="SMART" id="SM00388">
    <property type="entry name" value="HisKA"/>
    <property type="match status" value="1"/>
</dbReference>
<evidence type="ECO:0000256" key="7">
    <source>
        <dbReference type="PROSITE-ProRule" id="PRU00169"/>
    </source>
</evidence>
<dbReference type="InterPro" id="IPR003594">
    <property type="entry name" value="HATPase_dom"/>
</dbReference>
<accession>A0A679JQ22</accession>
<dbReference type="SUPFAM" id="SSF47384">
    <property type="entry name" value="Homodimeric domain of signal transducing histidine kinase"/>
    <property type="match status" value="1"/>
</dbReference>
<dbReference type="Pfam" id="PF00072">
    <property type="entry name" value="Response_reg"/>
    <property type="match status" value="1"/>
</dbReference>
<dbReference type="PANTHER" id="PTHR43547">
    <property type="entry name" value="TWO-COMPONENT HISTIDINE KINASE"/>
    <property type="match status" value="1"/>
</dbReference>
<feature type="domain" description="Response regulatory" evidence="9">
    <location>
        <begin position="400"/>
        <end position="516"/>
    </location>
</feature>
<dbReference type="PRINTS" id="PR00344">
    <property type="entry name" value="BCTRLSENSOR"/>
</dbReference>
<dbReference type="CDD" id="cd00075">
    <property type="entry name" value="HATPase"/>
    <property type="match status" value="1"/>
</dbReference>
<dbReference type="SMART" id="SM00448">
    <property type="entry name" value="REC"/>
    <property type="match status" value="1"/>
</dbReference>
<dbReference type="PROSITE" id="PS50109">
    <property type="entry name" value="HIS_KIN"/>
    <property type="match status" value="1"/>
</dbReference>
<dbReference type="InterPro" id="IPR003661">
    <property type="entry name" value="HisK_dim/P_dom"/>
</dbReference>
<keyword evidence="4 7" id="KW-0597">Phosphoprotein</keyword>
<evidence type="ECO:0000256" key="3">
    <source>
        <dbReference type="ARBA" id="ARBA00012438"/>
    </source>
</evidence>
<comment type="catalytic activity">
    <reaction evidence="1">
        <text>ATP + protein L-histidine = ADP + protein N-phospho-L-histidine.</text>
        <dbReference type="EC" id="2.7.13.3"/>
    </reaction>
</comment>
<dbReference type="PROSITE" id="PS50110">
    <property type="entry name" value="RESPONSE_REGULATORY"/>
    <property type="match status" value="1"/>
</dbReference>
<keyword evidence="6 10" id="KW-0418">Kinase</keyword>
<dbReference type="Gene3D" id="1.10.287.130">
    <property type="match status" value="1"/>
</dbReference>
<gene>
    <name evidence="10" type="primary">luxQ_3</name>
    <name evidence="10" type="ORF">VVAX_04651</name>
</gene>
<dbReference type="SUPFAM" id="SSF55874">
    <property type="entry name" value="ATPase domain of HSP90 chaperone/DNA topoisomerase II/histidine kinase"/>
    <property type="match status" value="1"/>
</dbReference>
<evidence type="ECO:0000256" key="4">
    <source>
        <dbReference type="ARBA" id="ARBA00022553"/>
    </source>
</evidence>
<comment type="subcellular location">
    <subcellularLocation>
        <location evidence="2">Cell inner membrane</location>
        <topology evidence="2">Multi-pass membrane protein</topology>
    </subcellularLocation>
</comment>
<dbReference type="PANTHER" id="PTHR43547:SF2">
    <property type="entry name" value="HYBRID SIGNAL TRANSDUCTION HISTIDINE KINASE C"/>
    <property type="match status" value="1"/>
</dbReference>
<reference evidence="10" key="1">
    <citation type="submission" date="2019-12" db="EMBL/GenBank/DDBJ databases">
        <authorList>
            <person name="Cremers G."/>
        </authorList>
    </citation>
    <scope>NUCLEOTIDE SEQUENCE</scope>
    <source>
        <strain evidence="10">Vvax</strain>
    </source>
</reference>
<evidence type="ECO:0000256" key="6">
    <source>
        <dbReference type="ARBA" id="ARBA00022777"/>
    </source>
</evidence>
<dbReference type="GO" id="GO:0005886">
    <property type="term" value="C:plasma membrane"/>
    <property type="evidence" value="ECO:0007669"/>
    <property type="project" value="UniProtKB-SubCell"/>
</dbReference>
<dbReference type="Pfam" id="PF02518">
    <property type="entry name" value="HATPase_c"/>
    <property type="match status" value="1"/>
</dbReference>
<evidence type="ECO:0000313" key="10">
    <source>
        <dbReference type="EMBL" id="CAA2108137.1"/>
    </source>
</evidence>
<dbReference type="InterPro" id="IPR036097">
    <property type="entry name" value="HisK_dim/P_sf"/>
</dbReference>
<feature type="domain" description="Histidine kinase" evidence="8">
    <location>
        <begin position="160"/>
        <end position="379"/>
    </location>
</feature>